<evidence type="ECO:0000256" key="1">
    <source>
        <dbReference type="ARBA" id="ARBA00004123"/>
    </source>
</evidence>
<evidence type="ECO:0000259" key="7">
    <source>
        <dbReference type="SMART" id="SM00451"/>
    </source>
</evidence>
<proteinExistence type="inferred from homology"/>
<dbReference type="GO" id="GO:0003676">
    <property type="term" value="F:nucleic acid binding"/>
    <property type="evidence" value="ECO:0007669"/>
    <property type="project" value="InterPro"/>
</dbReference>
<organism evidence="8 9">
    <name type="scientific">Zea mays</name>
    <name type="common">Maize</name>
    <dbReference type="NCBI Taxonomy" id="4577"/>
    <lineage>
        <taxon>Eukaryota</taxon>
        <taxon>Viridiplantae</taxon>
        <taxon>Streptophyta</taxon>
        <taxon>Embryophyta</taxon>
        <taxon>Tracheophyta</taxon>
        <taxon>Spermatophyta</taxon>
        <taxon>Magnoliopsida</taxon>
        <taxon>Liliopsida</taxon>
        <taxon>Poales</taxon>
        <taxon>Poaceae</taxon>
        <taxon>PACMAD clade</taxon>
        <taxon>Panicoideae</taxon>
        <taxon>Andropogonodae</taxon>
        <taxon>Andropogoneae</taxon>
        <taxon>Tripsacinae</taxon>
        <taxon>Zea</taxon>
    </lineage>
</organism>
<feature type="region of interest" description="Disordered" evidence="6">
    <location>
        <begin position="977"/>
        <end position="1003"/>
    </location>
</feature>
<protein>
    <submittedName>
        <fullName evidence="8">Fanconi anemia group D2</fullName>
    </submittedName>
</protein>
<feature type="compositionally biased region" description="Low complexity" evidence="6">
    <location>
        <begin position="1033"/>
        <end position="1043"/>
    </location>
</feature>
<reference evidence="8 9" key="1">
    <citation type="journal article" date="2018" name="Nat. Genet.">
        <title>Extensive intraspecific gene order and gene structural variations between Mo17 and other maize genomes.</title>
        <authorList>
            <person name="Sun S."/>
            <person name="Zhou Y."/>
            <person name="Chen J."/>
            <person name="Shi J."/>
            <person name="Zhao H."/>
            <person name="Zhao H."/>
            <person name="Song W."/>
            <person name="Zhang M."/>
            <person name="Cui Y."/>
            <person name="Dong X."/>
            <person name="Liu H."/>
            <person name="Ma X."/>
            <person name="Jiao Y."/>
            <person name="Wang B."/>
            <person name="Wei X."/>
            <person name="Stein J.C."/>
            <person name="Glaubitz J.C."/>
            <person name="Lu F."/>
            <person name="Yu G."/>
            <person name="Liang C."/>
            <person name="Fengler K."/>
            <person name="Li B."/>
            <person name="Rafalski A."/>
            <person name="Schnable P.S."/>
            <person name="Ware D.H."/>
            <person name="Buckler E.S."/>
            <person name="Lai J."/>
        </authorList>
    </citation>
    <scope>NUCLEOTIDE SEQUENCE [LARGE SCALE GENOMIC DNA]</scope>
    <source>
        <strain evidence="9">cv. Missouri 17</strain>
        <tissue evidence="8">Seedling</tissue>
    </source>
</reference>
<dbReference type="GO" id="GO:0005634">
    <property type="term" value="C:nucleus"/>
    <property type="evidence" value="ECO:0007669"/>
    <property type="project" value="UniProtKB-SubCell"/>
</dbReference>
<gene>
    <name evidence="8" type="primary">Fancd2_2</name>
    <name evidence="8" type="ORF">Zm00014a_011710</name>
</gene>
<dbReference type="ExpressionAtlas" id="A0A3L6FVM5">
    <property type="expression patterns" value="baseline and differential"/>
</dbReference>
<dbReference type="EMBL" id="NCVQ01000003">
    <property type="protein sequence ID" value="PWZ38543.1"/>
    <property type="molecule type" value="Genomic_DNA"/>
</dbReference>
<keyword evidence="3" id="KW-0832">Ubl conjugation</keyword>
<dbReference type="PANTHER" id="PTHR32086:SF0">
    <property type="entry name" value="FANCONI ANEMIA GROUP D2 PROTEIN"/>
    <property type="match status" value="1"/>
</dbReference>
<dbReference type="InterPro" id="IPR036236">
    <property type="entry name" value="Znf_C2H2_sf"/>
</dbReference>
<dbReference type="GO" id="GO:0006281">
    <property type="term" value="P:DNA repair"/>
    <property type="evidence" value="ECO:0007669"/>
    <property type="project" value="InterPro"/>
</dbReference>
<evidence type="ECO:0000256" key="6">
    <source>
        <dbReference type="SAM" id="MobiDB-lite"/>
    </source>
</evidence>
<dbReference type="PANTHER" id="PTHR32086">
    <property type="entry name" value="FANCONI ANEMIA GROUP D2 PROTEIN"/>
    <property type="match status" value="1"/>
</dbReference>
<feature type="domain" description="U1-type" evidence="7">
    <location>
        <begin position="113"/>
        <end position="147"/>
    </location>
</feature>
<comment type="subcellular location">
    <subcellularLocation>
        <location evidence="1">Nucleus</location>
    </subcellularLocation>
</comment>
<feature type="region of interest" description="Disordered" evidence="6">
    <location>
        <begin position="1570"/>
        <end position="1616"/>
    </location>
</feature>
<name>A0A3L6FVM5_MAIZE</name>
<evidence type="ECO:0000256" key="5">
    <source>
        <dbReference type="ARBA" id="ARBA00093456"/>
    </source>
</evidence>
<dbReference type="InterPro" id="IPR029448">
    <property type="entry name" value="FANCD2"/>
</dbReference>
<sequence length="1616" mass="177166">MQRPNAPSACATITFAEALRREMEYRKWVERTHPHLLVGICGAPEMQRDFSAGSVPDAIKRKLAAETSVPPQQSSFSCVTGQKQPQNWYPTKKKVKVPHLPSQILQCPRPNVVPSFWCKICKVDCVTEFNFSAHVGGKKHKAKKLEILGPPPKPWERSGTEGTSGPAPFKPPSGGSTSDVVEASGTAKPSENVTAMEGNAAPNVNSTISRPMPQRPWQQTGYGNTYGGYGGSNMYSSYGGFGNTYGTGGLGNSMYSSYGGGYGGGMYGGGMYGGGMYGGMGGYGGYGMGGMGGMGMGPYGNQDPNSMGPPASPPGFWVSFLRVMHGVVNFFGRISFLVEQNTQASYFFMTAMLQDDVGRLIVSQFRWLDFLADADAFVDKLVEVLSVAPHRLKKEIIGSLPEIVGDKSHAAVVAALEKLLQEDSEIVVAVLDVLSDLNLNEELQEQAVTVAISCIRTIAPDQTPHLLRFLLLSATPVNAGRIISQIREQLKFVGVVDPRAARSKKLKGKASANSTDGAILDTLRSGLRFKNMLCEAFLKELKSVDHPRDHKVIDVWLIMLIYANGGALEKAAKKILKSKILHECIRETLFDQCIHGNTELVKEHFMSYLSVSDYLLACKEEKAREFAAYLFTALFEEFTDTYSRQELVGSLVTHIGSGVSYEVSSALDIMISLTSNNSEELIPISSHITGILDYLESFSEDNLRKVYDIFCRLALAAGFNTGSGGSSVANEVLMVVRKQVSNPDMKYRRMGIIGVLRIVSTIASTDVNAAVNCSSSQQPNCEEALELLKMSVNSCKFVTLLLIFLYDELAALLDSKVIHSSIHDWVGEHVAELFETPFLADLENGELPEKYLCDGIEGELWMKLDGNISPIPILLADPYVPIFTFNNRNEGSLGGIDALLGCPLHLPSTKVESRVGNVSQKARDETAVKLLKRLRNLILLEGLLNAFLKDYPLSLPELRYLGDCSGSASTSKFNIPKNMGEESINGASSKRQKGCKGKVSEKVNPDDKLKQPTILDAFKRAGVTVSQATNKASSQPSSSGMMSKDIEQDATDPGELGLIDLMAAPVKLDMQRYKFRTIRATCLSLLNYSECQGSSSYLETELPTYLYLLRDLHNKLDNLNPSIKPFLSTSKAKYTPTHCHKSTQDFLDKIQPLFLVLRKHLDGAVSMIKDESESCSDDWSSHSSSAGNPDIPYVVVSKSSIVTAVCKEILGCYRKLLGIPDLLNQPNMSILKQLLQTLQPTENFDDVLSEFQPSLAPCNVDYLYCGACKMLEDIMDSVSSFSYLLSSDVLITIQSIVNSVVVLLDKSGEPNGKNIHMGCSKAIIPFLRKRLGYSAHKLLSADVPSEDAGKGWQTKGDLIQKILQIYLRNSDSTSDLLAEIGRELPKEPSLKTKDNQDVSYGFPTLCSSTITSWYRVLHEENTGSLNKTARGSVDTILQEIQKSVDAFVSLIGMCKSHEKVSMHAMAVKHGGKFIDTFLKGEELSVADEIMLIQLKQLQKGTRIIQSICSDAKGNKRTMITSKVPPAKRSMERFLFQVKALLHSCSAEKEFQMGNLKHKDLQGHVVSSQAYGNVDEEDEEQTEIDSDLPADEHDNGNAMEEDAVEGSNETPMEEEEE</sequence>
<dbReference type="SUPFAM" id="SSF48371">
    <property type="entry name" value="ARM repeat"/>
    <property type="match status" value="1"/>
</dbReference>
<evidence type="ECO:0000256" key="3">
    <source>
        <dbReference type="ARBA" id="ARBA00022843"/>
    </source>
</evidence>
<accession>A0A3L6FVM5</accession>
<dbReference type="SUPFAM" id="SSF57667">
    <property type="entry name" value="beta-beta-alpha zinc fingers"/>
    <property type="match status" value="1"/>
</dbReference>
<keyword evidence="2" id="KW-1017">Isopeptide bond</keyword>
<evidence type="ECO:0000313" key="8">
    <source>
        <dbReference type="EMBL" id="PWZ38543.1"/>
    </source>
</evidence>
<dbReference type="SMART" id="SM00451">
    <property type="entry name" value="ZnF_U1"/>
    <property type="match status" value="1"/>
</dbReference>
<comment type="similarity">
    <text evidence="5">Belongs to the Fanconi anemia protein FANCD2 family.</text>
</comment>
<dbReference type="Pfam" id="PF12874">
    <property type="entry name" value="zf-met"/>
    <property type="match status" value="1"/>
</dbReference>
<dbReference type="InterPro" id="IPR016024">
    <property type="entry name" value="ARM-type_fold"/>
</dbReference>
<dbReference type="GO" id="GO:0008270">
    <property type="term" value="F:zinc ion binding"/>
    <property type="evidence" value="ECO:0007669"/>
    <property type="project" value="InterPro"/>
</dbReference>
<dbReference type="Proteomes" id="UP000251960">
    <property type="component" value="Chromosome 2"/>
</dbReference>
<keyword evidence="4" id="KW-0539">Nucleus</keyword>
<comment type="caution">
    <text evidence="8">The sequence shown here is derived from an EMBL/GenBank/DDBJ whole genome shotgun (WGS) entry which is preliminary data.</text>
</comment>
<feature type="region of interest" description="Disordered" evidence="6">
    <location>
        <begin position="1026"/>
        <end position="1048"/>
    </location>
</feature>
<dbReference type="InterPro" id="IPR003604">
    <property type="entry name" value="Matrin/U1-like-C_Znf_C2H2"/>
</dbReference>
<evidence type="ECO:0000256" key="4">
    <source>
        <dbReference type="ARBA" id="ARBA00023242"/>
    </source>
</evidence>
<feature type="region of interest" description="Disordered" evidence="6">
    <location>
        <begin position="145"/>
        <end position="190"/>
    </location>
</feature>
<evidence type="ECO:0000313" key="9">
    <source>
        <dbReference type="Proteomes" id="UP000251960"/>
    </source>
</evidence>
<evidence type="ECO:0000256" key="2">
    <source>
        <dbReference type="ARBA" id="ARBA00022499"/>
    </source>
</evidence>
<feature type="compositionally biased region" description="Acidic residues" evidence="6">
    <location>
        <begin position="1573"/>
        <end position="1588"/>
    </location>
</feature>
<dbReference type="Gene3D" id="3.30.160.60">
    <property type="entry name" value="Classic Zinc Finger"/>
    <property type="match status" value="1"/>
</dbReference>
<dbReference type="Pfam" id="PF14631">
    <property type="entry name" value="FancD2"/>
    <property type="match status" value="2"/>
</dbReference>
<dbReference type="InterPro" id="IPR013087">
    <property type="entry name" value="Znf_C2H2_type"/>
</dbReference>